<keyword evidence="15" id="KW-1185">Reference proteome</keyword>
<dbReference type="Pfam" id="PF24560">
    <property type="entry name" value="zf-C2H2_OTU1_C"/>
    <property type="match status" value="1"/>
</dbReference>
<keyword evidence="5" id="KW-0479">Metal-binding</keyword>
<dbReference type="HOGENOM" id="CLU_049327_0_0_1"/>
<name>A0A067MC47_BOTB1</name>
<evidence type="ECO:0000256" key="2">
    <source>
        <dbReference type="ARBA" id="ARBA00004496"/>
    </source>
</evidence>
<keyword evidence="10" id="KW-0862">Zinc</keyword>
<evidence type="ECO:0000313" key="14">
    <source>
        <dbReference type="EMBL" id="KDQ09171.1"/>
    </source>
</evidence>
<evidence type="ECO:0000256" key="6">
    <source>
        <dbReference type="ARBA" id="ARBA00022771"/>
    </source>
</evidence>
<dbReference type="InterPro" id="IPR029071">
    <property type="entry name" value="Ubiquitin-like_domsf"/>
</dbReference>
<dbReference type="GO" id="GO:0005634">
    <property type="term" value="C:nucleus"/>
    <property type="evidence" value="ECO:0007669"/>
    <property type="project" value="TreeGrafter"/>
</dbReference>
<evidence type="ECO:0000256" key="5">
    <source>
        <dbReference type="ARBA" id="ARBA00022723"/>
    </source>
</evidence>
<evidence type="ECO:0000256" key="11">
    <source>
        <dbReference type="RuleBase" id="RU367104"/>
    </source>
</evidence>
<sequence length="347" mass="37600">MVTVPIRLRHPKGVSTIQVDLDASIGEMQQTIFSVSEIPPSLQELKAGYPPRAMSLIPDHAVSTLKLAAGDQLIVITSTGSTLTQSASAAAVSAAVAAVGNQSPARPSSPASFTSRIKPARSAQDLKQQQVGKRQAEPGEYVTTDGGALVLRVVPDDNSCLFSSIAVIFEQDMGAAGKLRQVVADAIRREPFTYTDAFLGQPREDYIRTILKPTSWGGAIELSIFATHYKTEISSIDVETGRCDRFGEGAWDNRCIVMYSGIHYDAVSLAPTPSAPVDFHQTVFPVRLGDDIMRGASELATKLRKERRFTNTATFTLRCERCGKGLKGEKEARQHARETGHADFGEY</sequence>
<dbReference type="Gene3D" id="3.90.70.80">
    <property type="match status" value="1"/>
</dbReference>
<dbReference type="OrthoDB" id="65596at2759"/>
<dbReference type="AlphaFoldDB" id="A0A067MC47"/>
<dbReference type="PANTHER" id="PTHR13312">
    <property type="entry name" value="HIV-INDUCED PROTEIN-7-LIKE PROTEASE"/>
    <property type="match status" value="1"/>
</dbReference>
<dbReference type="Pfam" id="PF21403">
    <property type="entry name" value="OTU1_UBXL"/>
    <property type="match status" value="1"/>
</dbReference>
<dbReference type="Pfam" id="PF02338">
    <property type="entry name" value="OTU"/>
    <property type="match status" value="1"/>
</dbReference>
<feature type="domain" description="OTU" evidence="13">
    <location>
        <begin position="149"/>
        <end position="270"/>
    </location>
</feature>
<dbReference type="CDD" id="cd22745">
    <property type="entry name" value="OTU_OTU1"/>
    <property type="match status" value="1"/>
</dbReference>
<dbReference type="PROSITE" id="PS50802">
    <property type="entry name" value="OTU"/>
    <property type="match status" value="1"/>
</dbReference>
<dbReference type="STRING" id="930990.A0A067MC47"/>
<dbReference type="InterPro" id="IPR048857">
    <property type="entry name" value="OTU1_Ubl"/>
</dbReference>
<keyword evidence="8 11" id="KW-0378">Hydrolase</keyword>
<dbReference type="GO" id="GO:0004843">
    <property type="term" value="F:cysteine-type deubiquitinase activity"/>
    <property type="evidence" value="ECO:0007669"/>
    <property type="project" value="UniProtKB-UniRule"/>
</dbReference>
<dbReference type="SUPFAM" id="SSF54236">
    <property type="entry name" value="Ubiquitin-like"/>
    <property type="match status" value="1"/>
</dbReference>
<dbReference type="GO" id="GO:0036503">
    <property type="term" value="P:ERAD pathway"/>
    <property type="evidence" value="ECO:0007669"/>
    <property type="project" value="TreeGrafter"/>
</dbReference>
<dbReference type="GO" id="GO:0016579">
    <property type="term" value="P:protein deubiquitination"/>
    <property type="evidence" value="ECO:0007669"/>
    <property type="project" value="TreeGrafter"/>
</dbReference>
<dbReference type="FunFam" id="3.90.70.80:FF:000016">
    <property type="entry name" value="Putative ubiquitin thioesterase otu1"/>
    <property type="match status" value="1"/>
</dbReference>
<comment type="function">
    <text evidence="11">Hydrolase that can remove conjugated ubiquitin from proteins and may therefore play an important regulatory role at the level of protein turnover by preventing degradation.</text>
</comment>
<evidence type="ECO:0000256" key="4">
    <source>
        <dbReference type="ARBA" id="ARBA00022670"/>
    </source>
</evidence>
<evidence type="ECO:0000256" key="8">
    <source>
        <dbReference type="ARBA" id="ARBA00022801"/>
    </source>
</evidence>
<dbReference type="InterPro" id="IPR013087">
    <property type="entry name" value="Znf_C2H2_type"/>
</dbReference>
<keyword evidence="9 11" id="KW-0788">Thiol protease</keyword>
<feature type="region of interest" description="Disordered" evidence="12">
    <location>
        <begin position="100"/>
        <end position="139"/>
    </location>
</feature>
<dbReference type="Proteomes" id="UP000027195">
    <property type="component" value="Unassembled WGS sequence"/>
</dbReference>
<protein>
    <recommendedName>
        <fullName evidence="11">Ubiquitin thioesterase OTU</fullName>
        <ecNumber evidence="11">3.4.19.12</ecNumber>
    </recommendedName>
</protein>
<evidence type="ECO:0000256" key="7">
    <source>
        <dbReference type="ARBA" id="ARBA00022786"/>
    </source>
</evidence>
<dbReference type="InterPro" id="IPR057766">
    <property type="entry name" value="Znf-C2H2_OTU1-like_C"/>
</dbReference>
<keyword evidence="4" id="KW-0645">Protease</keyword>
<dbReference type="EMBL" id="KL198081">
    <property type="protein sequence ID" value="KDQ09171.1"/>
    <property type="molecule type" value="Genomic_DNA"/>
</dbReference>
<dbReference type="Gene3D" id="3.10.20.90">
    <property type="entry name" value="Phosphatidylinositol 3-kinase Catalytic Subunit, Chain A, domain 1"/>
    <property type="match status" value="1"/>
</dbReference>
<reference evidence="15" key="1">
    <citation type="journal article" date="2014" name="Proc. Natl. Acad. Sci. U.S.A.">
        <title>Extensive sampling of basidiomycete genomes demonstrates inadequacy of the white-rot/brown-rot paradigm for wood decay fungi.</title>
        <authorList>
            <person name="Riley R."/>
            <person name="Salamov A.A."/>
            <person name="Brown D.W."/>
            <person name="Nagy L.G."/>
            <person name="Floudas D."/>
            <person name="Held B.W."/>
            <person name="Levasseur A."/>
            <person name="Lombard V."/>
            <person name="Morin E."/>
            <person name="Otillar R."/>
            <person name="Lindquist E.A."/>
            <person name="Sun H."/>
            <person name="LaButti K.M."/>
            <person name="Schmutz J."/>
            <person name="Jabbour D."/>
            <person name="Luo H."/>
            <person name="Baker S.E."/>
            <person name="Pisabarro A.G."/>
            <person name="Walton J.D."/>
            <person name="Blanchette R.A."/>
            <person name="Henrissat B."/>
            <person name="Martin F."/>
            <person name="Cullen D."/>
            <person name="Hibbett D.S."/>
            <person name="Grigoriev I.V."/>
        </authorList>
    </citation>
    <scope>NUCLEOTIDE SEQUENCE [LARGE SCALE GENOMIC DNA]</scope>
    <source>
        <strain evidence="15">FD-172 SS1</strain>
    </source>
</reference>
<evidence type="ECO:0000313" key="15">
    <source>
        <dbReference type="Proteomes" id="UP000027195"/>
    </source>
</evidence>
<evidence type="ECO:0000256" key="1">
    <source>
        <dbReference type="ARBA" id="ARBA00000707"/>
    </source>
</evidence>
<feature type="region of interest" description="Disordered" evidence="12">
    <location>
        <begin position="328"/>
        <end position="347"/>
    </location>
</feature>
<dbReference type="GO" id="GO:0030968">
    <property type="term" value="P:endoplasmic reticulum unfolded protein response"/>
    <property type="evidence" value="ECO:0007669"/>
    <property type="project" value="TreeGrafter"/>
</dbReference>
<proteinExistence type="predicted"/>
<evidence type="ECO:0000256" key="12">
    <source>
        <dbReference type="SAM" id="MobiDB-lite"/>
    </source>
</evidence>
<keyword evidence="3 11" id="KW-0963">Cytoplasm</keyword>
<dbReference type="EC" id="3.4.19.12" evidence="11"/>
<dbReference type="PANTHER" id="PTHR13312:SF0">
    <property type="entry name" value="UBIQUITIN THIOESTERASE OTU1"/>
    <property type="match status" value="1"/>
</dbReference>
<dbReference type="InterPro" id="IPR003323">
    <property type="entry name" value="OTU_dom"/>
</dbReference>
<feature type="compositionally biased region" description="Polar residues" evidence="12">
    <location>
        <begin position="100"/>
        <end position="115"/>
    </location>
</feature>
<evidence type="ECO:0000256" key="3">
    <source>
        <dbReference type="ARBA" id="ARBA00022490"/>
    </source>
</evidence>
<evidence type="ECO:0000259" key="13">
    <source>
        <dbReference type="PROSITE" id="PS50802"/>
    </source>
</evidence>
<organism evidence="14 15">
    <name type="scientific">Botryobasidium botryosum (strain FD-172 SS1)</name>
    <dbReference type="NCBI Taxonomy" id="930990"/>
    <lineage>
        <taxon>Eukaryota</taxon>
        <taxon>Fungi</taxon>
        <taxon>Dikarya</taxon>
        <taxon>Basidiomycota</taxon>
        <taxon>Agaricomycotina</taxon>
        <taxon>Agaricomycetes</taxon>
        <taxon>Cantharellales</taxon>
        <taxon>Botryobasidiaceae</taxon>
        <taxon>Botryobasidium</taxon>
    </lineage>
</organism>
<dbReference type="GO" id="GO:0005829">
    <property type="term" value="C:cytosol"/>
    <property type="evidence" value="ECO:0007669"/>
    <property type="project" value="TreeGrafter"/>
</dbReference>
<gene>
    <name evidence="14" type="ORF">BOTBODRAFT_37255</name>
</gene>
<dbReference type="SUPFAM" id="SSF54001">
    <property type="entry name" value="Cysteine proteinases"/>
    <property type="match status" value="1"/>
</dbReference>
<comment type="catalytic activity">
    <reaction evidence="1 11">
        <text>Thiol-dependent hydrolysis of ester, thioester, amide, peptide and isopeptide bonds formed by the C-terminal Gly of ubiquitin (a 76-residue protein attached to proteins as an intracellular targeting signal).</text>
        <dbReference type="EC" id="3.4.19.12"/>
    </reaction>
</comment>
<dbReference type="InParanoid" id="A0A067MC47"/>
<evidence type="ECO:0000256" key="10">
    <source>
        <dbReference type="ARBA" id="ARBA00022833"/>
    </source>
</evidence>
<keyword evidence="6" id="KW-0863">Zinc-finger</keyword>
<dbReference type="InterPro" id="IPR038765">
    <property type="entry name" value="Papain-like_cys_pep_sf"/>
</dbReference>
<dbReference type="PROSITE" id="PS00028">
    <property type="entry name" value="ZINC_FINGER_C2H2_1"/>
    <property type="match status" value="1"/>
</dbReference>
<evidence type="ECO:0000256" key="9">
    <source>
        <dbReference type="ARBA" id="ARBA00022807"/>
    </source>
</evidence>
<comment type="subcellular location">
    <subcellularLocation>
        <location evidence="2 11">Cytoplasm</location>
    </subcellularLocation>
</comment>
<dbReference type="FunCoup" id="A0A067MC47">
    <property type="interactions" value="226"/>
</dbReference>
<dbReference type="GO" id="GO:0008270">
    <property type="term" value="F:zinc ion binding"/>
    <property type="evidence" value="ECO:0007669"/>
    <property type="project" value="UniProtKB-KW"/>
</dbReference>
<keyword evidence="7 11" id="KW-0833">Ubl conjugation pathway</keyword>
<accession>A0A067MC47</accession>